<dbReference type="InterPro" id="IPR029021">
    <property type="entry name" value="Prot-tyrosine_phosphatase-like"/>
</dbReference>
<dbReference type="InterPro" id="IPR000242">
    <property type="entry name" value="PTP_cat"/>
</dbReference>
<evidence type="ECO:0000256" key="4">
    <source>
        <dbReference type="ARBA" id="ARBA00022801"/>
    </source>
</evidence>
<evidence type="ECO:0000256" key="3">
    <source>
        <dbReference type="ARBA" id="ARBA00022572"/>
    </source>
</evidence>
<dbReference type="SMART" id="SM00181">
    <property type="entry name" value="EGF"/>
    <property type="match status" value="6"/>
</dbReference>
<evidence type="ECO:0000256" key="2">
    <source>
        <dbReference type="ARBA" id="ARBA00013064"/>
    </source>
</evidence>
<dbReference type="PANTHER" id="PTHR19134:SF562">
    <property type="entry name" value="PROTEIN-TYROSINE-PHOSPHATASE"/>
    <property type="match status" value="1"/>
</dbReference>
<keyword evidence="6" id="KW-1015">Disulfide bond</keyword>
<evidence type="ECO:0000313" key="13">
    <source>
        <dbReference type="EMBL" id="VDI83499.1"/>
    </source>
</evidence>
<dbReference type="PROSITE" id="PS50070">
    <property type="entry name" value="KRINGLE_2"/>
    <property type="match status" value="1"/>
</dbReference>
<comment type="catalytic activity">
    <reaction evidence="7">
        <text>O-phospho-L-tyrosyl-[protein] + H2O = L-tyrosyl-[protein] + phosphate</text>
        <dbReference type="Rhea" id="RHEA:10684"/>
        <dbReference type="Rhea" id="RHEA-COMP:10136"/>
        <dbReference type="Rhea" id="RHEA-COMP:20101"/>
        <dbReference type="ChEBI" id="CHEBI:15377"/>
        <dbReference type="ChEBI" id="CHEBI:43474"/>
        <dbReference type="ChEBI" id="CHEBI:46858"/>
        <dbReference type="ChEBI" id="CHEBI:61978"/>
        <dbReference type="EC" id="3.1.3.48"/>
    </reaction>
</comment>
<keyword evidence="4 13" id="KW-0378">Hydrolase</keyword>
<dbReference type="Proteomes" id="UP000596742">
    <property type="component" value="Unassembled WGS sequence"/>
</dbReference>
<dbReference type="EC" id="3.1.3.48" evidence="2"/>
<keyword evidence="14" id="KW-1185">Reference proteome</keyword>
<feature type="domain" description="Tyrosine specific protein phosphatases" evidence="11">
    <location>
        <begin position="663"/>
        <end position="734"/>
    </location>
</feature>
<keyword evidence="3 8" id="KW-0420">Kringle</keyword>
<dbReference type="InterPro" id="IPR013806">
    <property type="entry name" value="Kringle-like"/>
</dbReference>
<reference evidence="13" key="1">
    <citation type="submission" date="2018-11" db="EMBL/GenBank/DDBJ databases">
        <authorList>
            <person name="Alioto T."/>
            <person name="Alioto T."/>
        </authorList>
    </citation>
    <scope>NUCLEOTIDE SEQUENCE</scope>
</reference>
<dbReference type="InterPro" id="IPR000387">
    <property type="entry name" value="Tyr_Pase_dom"/>
</dbReference>
<feature type="domain" description="Kringle" evidence="12">
    <location>
        <begin position="56"/>
        <end position="135"/>
    </location>
</feature>
<dbReference type="EMBL" id="UYJE01010468">
    <property type="protein sequence ID" value="VDI83499.1"/>
    <property type="molecule type" value="Genomic_DNA"/>
</dbReference>
<dbReference type="InterPro" id="IPR000742">
    <property type="entry name" value="EGF"/>
</dbReference>
<dbReference type="AlphaFoldDB" id="A0A8B6HSU3"/>
<evidence type="ECO:0000256" key="9">
    <source>
        <dbReference type="SAM" id="Phobius"/>
    </source>
</evidence>
<keyword evidence="9" id="KW-1133">Transmembrane helix</keyword>
<dbReference type="InterPro" id="IPR050348">
    <property type="entry name" value="Protein-Tyr_Phosphatase"/>
</dbReference>
<dbReference type="PROSITE" id="PS00383">
    <property type="entry name" value="TYR_PHOSPHATASE_1"/>
    <property type="match status" value="2"/>
</dbReference>
<dbReference type="Pfam" id="PF00102">
    <property type="entry name" value="Y_phosphatase"/>
    <property type="match status" value="2"/>
</dbReference>
<dbReference type="Gene3D" id="2.40.20.10">
    <property type="entry name" value="Plasminogen Kringle 4"/>
    <property type="match status" value="1"/>
</dbReference>
<dbReference type="SMART" id="SM00130">
    <property type="entry name" value="KR"/>
    <property type="match status" value="1"/>
</dbReference>
<keyword evidence="13" id="KW-0675">Receptor</keyword>
<sequence>ASCPQGKFGFKCLFQCACKNNETCNPTDGSCPNGCNPKFYGPHCLLFNPFIYDPLGKLYTGTMNRTESEKPCQPWNSSIFKLFFNYTGSQFADKSLPGAVCRNPNISSKNKTSPWCFTNTNTLKEEKCYLSEGECPDGRFSPNCVDECHCQNLEPCDKQTGKCKQCYDGWIGPACQKKCDAGKYGADCKETCGECKDDLCDHETGQCLNGCNAGWKGDLCNTNCSSKEYGENCALSCGECYDDLDCDIFTGQCPEGCKDGYNGTMCVHKCVASWFGKGCSKQCGKCKDKSPCHHKDGSCVEGCEPGWMQADCSRICMDGWFGQNCSLECGNCMGDVSCDKISGQCLGECQNGFTGELCKSAIFVEEETSSAGGTIGAIVGVVVILVIVIIIIIAFKLWRRGKFRHTLQLNETKSSNDTIAQEKEEVLRTKETDQLIQDKEDQSESLDNGYDISKEPIYANVNTKKQTCPIQVQDLYEYIRKNKMNDCTEFKKEFGELPLGVLALYEAARKPENRPKNRYGNIIAYDHSRVVLTPISSEPNSDYINANYLDGYKRKNAYIASQGPMKVMFRDFWRMIWQKQCCKIVMLTNLMEACKTKCEQYWPDEGSTSYGNVSVEIIQTTVYTDFTIRTFKITCNGTSRDIKQFHFTSWSDHGTLTSSTPLLCFKHKVDAYNKDSTAPVVVHCSAGIGRTGTYIGLDYTHEQAKAEGFVDVLKCAQLMRANRTNMIQTWEQYMFLYDALLEAVLAGETTMPVGEFESRYQEMCIPKAGFEVSALDKQFEVAQKLLPNIENTEFKAALAPENIDKNRVKNVLPANRYRPHLYTQVEGSNDYINAVFLPGYTSRDRFIVTQMPLPKTVADFWRMLYDYNSNTVIMLNEFDRNDKTCALYWPEEYGYTVSYDPLSIELLSSSESNKTITERIFKLSNKIKNEDRAVKQFEFNWGEKNIPSSAQALADLLREVDHWTKQSGKGPITVHCMNGASRSGLYCAISLLLERKEQDQEIDVFQTVKTIRNNRPQFIEDKEQYQFCYKMAECNLRPPPQ</sequence>
<proteinExistence type="inferred from homology"/>
<dbReference type="SMART" id="SM00404">
    <property type="entry name" value="PTPc_motif"/>
    <property type="match status" value="2"/>
</dbReference>
<keyword evidence="5" id="KW-0904">Protein phosphatase</keyword>
<evidence type="ECO:0000259" key="11">
    <source>
        <dbReference type="PROSITE" id="PS50056"/>
    </source>
</evidence>
<comment type="similarity">
    <text evidence="1">Belongs to the protein-tyrosine phosphatase family.</text>
</comment>
<feature type="domain" description="Tyrosine-protein phosphatase" evidence="10">
    <location>
        <begin position="490"/>
        <end position="743"/>
    </location>
</feature>
<dbReference type="InterPro" id="IPR016130">
    <property type="entry name" value="Tyr_Pase_AS"/>
</dbReference>
<dbReference type="OrthoDB" id="9979034at2759"/>
<comment type="caution">
    <text evidence="13">The sequence shown here is derived from an EMBL/GenBank/DDBJ whole genome shotgun (WGS) entry which is preliminary data.</text>
</comment>
<comment type="caution">
    <text evidence="8">Lacks conserved residue(s) required for the propagation of feature annotation.</text>
</comment>
<dbReference type="Gene3D" id="3.90.190.10">
    <property type="entry name" value="Protein tyrosine phosphatase superfamily"/>
    <property type="match status" value="2"/>
</dbReference>
<dbReference type="InterPro" id="IPR000001">
    <property type="entry name" value="Kringle"/>
</dbReference>
<feature type="non-terminal residue" evidence="13">
    <location>
        <position position="1"/>
    </location>
</feature>
<dbReference type="SMART" id="SM00194">
    <property type="entry name" value="PTPc"/>
    <property type="match status" value="2"/>
</dbReference>
<dbReference type="PANTHER" id="PTHR19134">
    <property type="entry name" value="RECEPTOR-TYPE TYROSINE-PROTEIN PHOSPHATASE"/>
    <property type="match status" value="1"/>
</dbReference>
<dbReference type="GO" id="GO:0004725">
    <property type="term" value="F:protein tyrosine phosphatase activity"/>
    <property type="evidence" value="ECO:0007669"/>
    <property type="project" value="UniProtKB-EC"/>
</dbReference>
<evidence type="ECO:0000256" key="5">
    <source>
        <dbReference type="ARBA" id="ARBA00022912"/>
    </source>
</evidence>
<evidence type="ECO:0000256" key="6">
    <source>
        <dbReference type="ARBA" id="ARBA00023157"/>
    </source>
</evidence>
<protein>
    <recommendedName>
        <fullName evidence="2">protein-tyrosine-phosphatase</fullName>
        <ecNumber evidence="2">3.1.3.48</ecNumber>
    </recommendedName>
</protein>
<dbReference type="FunFam" id="3.90.190.10:FF:000062">
    <property type="entry name" value="Receptor-type tyrosine-protein phosphatase kappa"/>
    <property type="match status" value="1"/>
</dbReference>
<name>A0A8B6HSU3_MYTGA</name>
<organism evidence="13 14">
    <name type="scientific">Mytilus galloprovincialis</name>
    <name type="common">Mediterranean mussel</name>
    <dbReference type="NCBI Taxonomy" id="29158"/>
    <lineage>
        <taxon>Eukaryota</taxon>
        <taxon>Metazoa</taxon>
        <taxon>Spiralia</taxon>
        <taxon>Lophotrochozoa</taxon>
        <taxon>Mollusca</taxon>
        <taxon>Bivalvia</taxon>
        <taxon>Autobranchia</taxon>
        <taxon>Pteriomorphia</taxon>
        <taxon>Mytilida</taxon>
        <taxon>Mytiloidea</taxon>
        <taxon>Mytilidae</taxon>
        <taxon>Mytilinae</taxon>
        <taxon>Mytilus</taxon>
    </lineage>
</organism>
<dbReference type="PROSITE" id="PS50056">
    <property type="entry name" value="TYR_PHOSPHATASE_2"/>
    <property type="match status" value="2"/>
</dbReference>
<accession>A0A8B6HSU3</accession>
<dbReference type="SUPFAM" id="SSF57440">
    <property type="entry name" value="Kringle-like"/>
    <property type="match status" value="1"/>
</dbReference>
<keyword evidence="9" id="KW-0472">Membrane</keyword>
<dbReference type="InterPro" id="IPR003595">
    <property type="entry name" value="Tyr_Pase_cat"/>
</dbReference>
<dbReference type="PROSITE" id="PS50055">
    <property type="entry name" value="TYR_PHOSPHATASE_PTP"/>
    <property type="match status" value="2"/>
</dbReference>
<evidence type="ECO:0000259" key="10">
    <source>
        <dbReference type="PROSITE" id="PS50055"/>
    </source>
</evidence>
<dbReference type="PRINTS" id="PR00700">
    <property type="entry name" value="PRTYPHPHTASE"/>
</dbReference>
<dbReference type="FunFam" id="3.90.190.10:FF:000102">
    <property type="entry name" value="Receptor-type tyrosine-protein phosphatase"/>
    <property type="match status" value="1"/>
</dbReference>
<evidence type="ECO:0000256" key="1">
    <source>
        <dbReference type="ARBA" id="ARBA00009580"/>
    </source>
</evidence>
<evidence type="ECO:0000256" key="8">
    <source>
        <dbReference type="PROSITE-ProRule" id="PRU00121"/>
    </source>
</evidence>
<evidence type="ECO:0000313" key="14">
    <source>
        <dbReference type="Proteomes" id="UP000596742"/>
    </source>
</evidence>
<feature type="domain" description="Tyrosine specific protein phosphatases" evidence="11">
    <location>
        <begin position="954"/>
        <end position="1026"/>
    </location>
</feature>
<feature type="domain" description="Tyrosine-protein phosphatase" evidence="10">
    <location>
        <begin position="775"/>
        <end position="1030"/>
    </location>
</feature>
<evidence type="ECO:0000259" key="12">
    <source>
        <dbReference type="PROSITE" id="PS50070"/>
    </source>
</evidence>
<keyword evidence="9" id="KW-0812">Transmembrane</keyword>
<gene>
    <name evidence="13" type="ORF">MGAL_10B063525</name>
</gene>
<evidence type="ECO:0000256" key="7">
    <source>
        <dbReference type="ARBA" id="ARBA00051722"/>
    </source>
</evidence>
<feature type="transmembrane region" description="Helical" evidence="9">
    <location>
        <begin position="375"/>
        <end position="398"/>
    </location>
</feature>
<dbReference type="Gene3D" id="2.170.300.10">
    <property type="entry name" value="Tie2 ligand-binding domain superfamily"/>
    <property type="match status" value="2"/>
</dbReference>
<dbReference type="InterPro" id="IPR038178">
    <property type="entry name" value="Kringle_sf"/>
</dbReference>
<dbReference type="SUPFAM" id="SSF52799">
    <property type="entry name" value="(Phosphotyrosine protein) phosphatases II"/>
    <property type="match status" value="2"/>
</dbReference>